<keyword evidence="3 5" id="KW-1133">Transmembrane helix</keyword>
<comment type="caution">
    <text evidence="6">The sequence shown here is derived from an EMBL/GenBank/DDBJ whole genome shotgun (WGS) entry which is preliminary data.</text>
</comment>
<dbReference type="PANTHER" id="PTHR43483:SF3">
    <property type="entry name" value="MEMBRANE TRANSPORTER PROTEIN HI_0806-RELATED"/>
    <property type="match status" value="1"/>
</dbReference>
<sequence length="278" mass="28782">MDVLSQNPTLLAAMVALLLLIGAFAGVLAGFLGVGGGIVLVPGFYYAFAVLGYESPNLMQMCLATSLATIIVTSTRSVLSHNRKGAVDWSVLRGWTPGIVIGALIGVAVAAALRSGTLQGIFGCLAIVVGLYMLFGNSNWRLGSEMPKGPLKYVLSPILGFLSVLMGIGGGSFGVPVMSLHGMPIHRAVATAAGFGTIIAVPSVLGFLLVGVPAEIRPPFTVGSVNLGAFVLVIAMTLITAPLGVALAHKTDPKPLKRFFGAFLLLVALNMLRKSFGY</sequence>
<evidence type="ECO:0000256" key="1">
    <source>
        <dbReference type="ARBA" id="ARBA00004141"/>
    </source>
</evidence>
<keyword evidence="4 5" id="KW-0472">Membrane</keyword>
<feature type="transmembrane region" description="Helical" evidence="5">
    <location>
        <begin position="189"/>
        <end position="212"/>
    </location>
</feature>
<proteinExistence type="inferred from homology"/>
<evidence type="ECO:0000256" key="4">
    <source>
        <dbReference type="ARBA" id="ARBA00023136"/>
    </source>
</evidence>
<reference evidence="6 7" key="1">
    <citation type="submission" date="2023-09" db="EMBL/GenBank/DDBJ databases">
        <authorList>
            <person name="Rey-Velasco X."/>
        </authorList>
    </citation>
    <scope>NUCLEOTIDE SEQUENCE [LARGE SCALE GENOMIC DNA]</scope>
    <source>
        <strain evidence="6 7">F158</strain>
    </source>
</reference>
<comment type="similarity">
    <text evidence="5">Belongs to the 4-toluene sulfonate uptake permease (TSUP) (TC 2.A.102) family.</text>
</comment>
<feature type="transmembrane region" description="Helical" evidence="5">
    <location>
        <begin position="35"/>
        <end position="53"/>
    </location>
</feature>
<evidence type="ECO:0000256" key="5">
    <source>
        <dbReference type="RuleBase" id="RU363041"/>
    </source>
</evidence>
<dbReference type="RefSeq" id="WP_311692872.1">
    <property type="nucleotide sequence ID" value="NZ_JAVRHL010000003.1"/>
</dbReference>
<feature type="transmembrane region" description="Helical" evidence="5">
    <location>
        <begin position="58"/>
        <end position="75"/>
    </location>
</feature>
<organism evidence="6 7">
    <name type="scientific">Tropicimonas omnivorans</name>
    <dbReference type="NCBI Taxonomy" id="3075590"/>
    <lineage>
        <taxon>Bacteria</taxon>
        <taxon>Pseudomonadati</taxon>
        <taxon>Pseudomonadota</taxon>
        <taxon>Alphaproteobacteria</taxon>
        <taxon>Rhodobacterales</taxon>
        <taxon>Roseobacteraceae</taxon>
        <taxon>Tropicimonas</taxon>
    </lineage>
</organism>
<gene>
    <name evidence="6" type="ORF">RM543_14535</name>
</gene>
<feature type="transmembrane region" description="Helical" evidence="5">
    <location>
        <begin position="158"/>
        <end position="177"/>
    </location>
</feature>
<name>A0ABU3DJL3_9RHOB</name>
<evidence type="ECO:0000313" key="6">
    <source>
        <dbReference type="EMBL" id="MDT0683904.1"/>
    </source>
</evidence>
<keyword evidence="5" id="KW-1003">Cell membrane</keyword>
<evidence type="ECO:0000313" key="7">
    <source>
        <dbReference type="Proteomes" id="UP001265259"/>
    </source>
</evidence>
<dbReference type="InterPro" id="IPR002781">
    <property type="entry name" value="TM_pro_TauE-like"/>
</dbReference>
<evidence type="ECO:0000256" key="2">
    <source>
        <dbReference type="ARBA" id="ARBA00022692"/>
    </source>
</evidence>
<protein>
    <recommendedName>
        <fullName evidence="5">Probable membrane transporter protein</fullName>
    </recommendedName>
</protein>
<dbReference type="Proteomes" id="UP001265259">
    <property type="component" value="Unassembled WGS sequence"/>
</dbReference>
<dbReference type="Pfam" id="PF01925">
    <property type="entry name" value="TauE"/>
    <property type="match status" value="1"/>
</dbReference>
<dbReference type="PANTHER" id="PTHR43483">
    <property type="entry name" value="MEMBRANE TRANSPORTER PROTEIN HI_0806-RELATED"/>
    <property type="match status" value="1"/>
</dbReference>
<comment type="subcellular location">
    <subcellularLocation>
        <location evidence="5">Cell membrane</location>
        <topology evidence="5">Multi-pass membrane protein</topology>
    </subcellularLocation>
    <subcellularLocation>
        <location evidence="1">Membrane</location>
        <topology evidence="1">Multi-pass membrane protein</topology>
    </subcellularLocation>
</comment>
<feature type="transmembrane region" description="Helical" evidence="5">
    <location>
        <begin position="95"/>
        <end position="113"/>
    </location>
</feature>
<keyword evidence="7" id="KW-1185">Reference proteome</keyword>
<accession>A0ABU3DJL3</accession>
<feature type="transmembrane region" description="Helical" evidence="5">
    <location>
        <begin position="120"/>
        <end position="138"/>
    </location>
</feature>
<dbReference type="EMBL" id="JAVRHL010000003">
    <property type="protein sequence ID" value="MDT0683904.1"/>
    <property type="molecule type" value="Genomic_DNA"/>
</dbReference>
<feature type="transmembrane region" description="Helical" evidence="5">
    <location>
        <begin position="224"/>
        <end position="247"/>
    </location>
</feature>
<evidence type="ECO:0000256" key="3">
    <source>
        <dbReference type="ARBA" id="ARBA00022989"/>
    </source>
</evidence>
<keyword evidence="2 5" id="KW-0812">Transmembrane</keyword>